<accession>A0ABR9DFH5</accession>
<reference evidence="1 2" key="1">
    <citation type="submission" date="2020-09" db="EMBL/GenBank/DDBJ databases">
        <title>Methylomonas albis sp. nov. and Methylomonas fluvii sp. nov.: Two cold-adapted methanotrophs from the River Elbe and an amended description of Methylovulum psychrotolerans strain Eb1.</title>
        <authorList>
            <person name="Bussmann I.K."/>
            <person name="Klings K.-W."/>
            <person name="Warnstedt J."/>
            <person name="Hoppert M."/>
            <person name="Saborowski A."/>
            <person name="Horn F."/>
            <person name="Liebner S."/>
        </authorList>
    </citation>
    <scope>NUCLEOTIDE SEQUENCE [LARGE SCALE GENOMIC DNA]</scope>
    <source>
        <strain evidence="1 2">EbB</strain>
    </source>
</reference>
<proteinExistence type="predicted"/>
<dbReference type="EMBL" id="JACXST010000002">
    <property type="protein sequence ID" value="MBD9361842.1"/>
    <property type="molecule type" value="Genomic_DNA"/>
</dbReference>
<dbReference type="Proteomes" id="UP000641152">
    <property type="component" value="Unassembled WGS sequence"/>
</dbReference>
<comment type="caution">
    <text evidence="1">The sequence shown here is derived from an EMBL/GenBank/DDBJ whole genome shotgun (WGS) entry which is preliminary data.</text>
</comment>
<organism evidence="1 2">
    <name type="scientific">Methylomonas fluvii</name>
    <dbReference type="NCBI Taxonomy" id="1854564"/>
    <lineage>
        <taxon>Bacteria</taxon>
        <taxon>Pseudomonadati</taxon>
        <taxon>Pseudomonadota</taxon>
        <taxon>Gammaproteobacteria</taxon>
        <taxon>Methylococcales</taxon>
        <taxon>Methylococcaceae</taxon>
        <taxon>Methylomonas</taxon>
    </lineage>
</organism>
<evidence type="ECO:0000313" key="1">
    <source>
        <dbReference type="EMBL" id="MBD9361842.1"/>
    </source>
</evidence>
<dbReference type="RefSeq" id="WP_192394608.1">
    <property type="nucleotide sequence ID" value="NZ_CAJHIU010000002.1"/>
</dbReference>
<protein>
    <submittedName>
        <fullName evidence="1">Uncharacterized protein</fullName>
    </submittedName>
</protein>
<sequence length="60" mass="6567">MNEDWEGEELVDIDDPCLPDALRNHAALFDNPGKVVIVVGDGEYALYAADGEFLDVCVID</sequence>
<keyword evidence="2" id="KW-1185">Reference proteome</keyword>
<name>A0ABR9DFH5_9GAMM</name>
<evidence type="ECO:0000313" key="2">
    <source>
        <dbReference type="Proteomes" id="UP000641152"/>
    </source>
</evidence>
<gene>
    <name evidence="1" type="ORF">EBB_15190</name>
</gene>